<evidence type="ECO:0000313" key="2">
    <source>
        <dbReference type="EMBL" id="KAH7139407.1"/>
    </source>
</evidence>
<dbReference type="EMBL" id="JAGMWT010000001">
    <property type="protein sequence ID" value="KAH7139407.1"/>
    <property type="molecule type" value="Genomic_DNA"/>
</dbReference>
<feature type="compositionally biased region" description="Low complexity" evidence="1">
    <location>
        <begin position="188"/>
        <end position="198"/>
    </location>
</feature>
<protein>
    <submittedName>
        <fullName evidence="2">Uncharacterized protein</fullName>
    </submittedName>
</protein>
<feature type="region of interest" description="Disordered" evidence="1">
    <location>
        <begin position="70"/>
        <end position="117"/>
    </location>
</feature>
<feature type="compositionally biased region" description="Low complexity" evidence="1">
    <location>
        <begin position="9"/>
        <end position="22"/>
    </location>
</feature>
<feature type="compositionally biased region" description="Polar residues" evidence="1">
    <location>
        <begin position="70"/>
        <end position="83"/>
    </location>
</feature>
<evidence type="ECO:0000313" key="3">
    <source>
        <dbReference type="Proteomes" id="UP000700596"/>
    </source>
</evidence>
<feature type="compositionally biased region" description="Pro residues" evidence="1">
    <location>
        <begin position="199"/>
        <end position="212"/>
    </location>
</feature>
<feature type="compositionally biased region" description="Low complexity" evidence="1">
    <location>
        <begin position="85"/>
        <end position="100"/>
    </location>
</feature>
<gene>
    <name evidence="2" type="ORF">B0J11DRAFT_42567</name>
</gene>
<dbReference type="Proteomes" id="UP000700596">
    <property type="component" value="Unassembled WGS sequence"/>
</dbReference>
<feature type="region of interest" description="Disordered" evidence="1">
    <location>
        <begin position="1"/>
        <end position="22"/>
    </location>
</feature>
<sequence length="286" mass="31212">MVDGAECTSSLDLQSNQQSKQLSNLDISPSYCSCSAITQTQTQTHTASASFHATIIPLSQCDNTSQPFDRVTVSPSISPSKHTYATHSAAQHTAHSTQSQPTRKLPPSRPRPVVQSRRPLATPFRFHLRLRVRFASLPDASLHSRFHSIPFSSRYHLASHLGPTPLHSTPPIHPSIHTTQYDATRVGAPPTASAISAPSAPPPSQYFPPPTPKTELRCARCKNPPHGNSISPYSPCVRVVWYSMLREAGGRNTGVGWATWLVGSRELASLRDLFAWGATGYIVHVQ</sequence>
<proteinExistence type="predicted"/>
<reference evidence="2" key="1">
    <citation type="journal article" date="2021" name="Nat. Commun.">
        <title>Genetic determinants of endophytism in the Arabidopsis root mycobiome.</title>
        <authorList>
            <person name="Mesny F."/>
            <person name="Miyauchi S."/>
            <person name="Thiergart T."/>
            <person name="Pickel B."/>
            <person name="Atanasova L."/>
            <person name="Karlsson M."/>
            <person name="Huettel B."/>
            <person name="Barry K.W."/>
            <person name="Haridas S."/>
            <person name="Chen C."/>
            <person name="Bauer D."/>
            <person name="Andreopoulos W."/>
            <person name="Pangilinan J."/>
            <person name="LaButti K."/>
            <person name="Riley R."/>
            <person name="Lipzen A."/>
            <person name="Clum A."/>
            <person name="Drula E."/>
            <person name="Henrissat B."/>
            <person name="Kohler A."/>
            <person name="Grigoriev I.V."/>
            <person name="Martin F.M."/>
            <person name="Hacquard S."/>
        </authorList>
    </citation>
    <scope>NUCLEOTIDE SEQUENCE</scope>
    <source>
        <strain evidence="2">MPI-CAGE-CH-0243</strain>
    </source>
</reference>
<organism evidence="2 3">
    <name type="scientific">Dendryphion nanum</name>
    <dbReference type="NCBI Taxonomy" id="256645"/>
    <lineage>
        <taxon>Eukaryota</taxon>
        <taxon>Fungi</taxon>
        <taxon>Dikarya</taxon>
        <taxon>Ascomycota</taxon>
        <taxon>Pezizomycotina</taxon>
        <taxon>Dothideomycetes</taxon>
        <taxon>Pleosporomycetidae</taxon>
        <taxon>Pleosporales</taxon>
        <taxon>Torulaceae</taxon>
        <taxon>Dendryphion</taxon>
    </lineage>
</organism>
<evidence type="ECO:0000256" key="1">
    <source>
        <dbReference type="SAM" id="MobiDB-lite"/>
    </source>
</evidence>
<comment type="caution">
    <text evidence="2">The sequence shown here is derived from an EMBL/GenBank/DDBJ whole genome shotgun (WGS) entry which is preliminary data.</text>
</comment>
<keyword evidence="3" id="KW-1185">Reference proteome</keyword>
<feature type="region of interest" description="Disordered" evidence="1">
    <location>
        <begin position="188"/>
        <end position="213"/>
    </location>
</feature>
<dbReference type="AlphaFoldDB" id="A0A9P9ELR7"/>
<accession>A0A9P9ELR7</accession>
<name>A0A9P9ELR7_9PLEO</name>